<reference evidence="2 3" key="1">
    <citation type="submission" date="2020-10" db="EMBL/GenBank/DDBJ databases">
        <title>Sequencing the genomes of 1000 actinobacteria strains.</title>
        <authorList>
            <person name="Klenk H.-P."/>
        </authorList>
    </citation>
    <scope>NUCLEOTIDE SEQUENCE [LARGE SCALE GENOMIC DNA]</scope>
    <source>
        <strain evidence="2 3">DSM 46661</strain>
    </source>
</reference>
<gene>
    <name evidence="2" type="ORF">H4W30_005941</name>
</gene>
<protein>
    <recommendedName>
        <fullName evidence="1">Aminoglycoside phosphotransferase domain-containing protein</fullName>
    </recommendedName>
</protein>
<proteinExistence type="predicted"/>
<sequence>MNVVRRPDWLPTWCVEHLGAEPVAVLFEARSISAVFGLRLATGRDVVVKAREDDGRAASCVAAQALLAGQGFPCARPITPVTSVGALAVHAEESRPGGELLRGDSPDVAARYAAVFARLMAALAGVTVPPPLPNPRWIRWDHTDPGLWPSIEDLDRRDQHAVPAYVVETAGRLRERLLAAHLPRVLGHADFEAQNLRWHDGRILAVHDWDSLAWQPEAALAGAASAVFPKTGPALLPPIESSEAFLATYQEIRGRRFTTEEHEVAWAASLWPALHDVRWETLHGTSQGSHDLVRAQVAERLRRANA</sequence>
<evidence type="ECO:0000259" key="1">
    <source>
        <dbReference type="Pfam" id="PF01636"/>
    </source>
</evidence>
<dbReference type="RefSeq" id="WP_318780686.1">
    <property type="nucleotide sequence ID" value="NZ_JADBEJ010000005.1"/>
</dbReference>
<dbReference type="SUPFAM" id="SSF56112">
    <property type="entry name" value="Protein kinase-like (PK-like)"/>
    <property type="match status" value="1"/>
</dbReference>
<dbReference type="Proteomes" id="UP000656548">
    <property type="component" value="Unassembled WGS sequence"/>
</dbReference>
<comment type="caution">
    <text evidence="2">The sequence shown here is derived from an EMBL/GenBank/DDBJ whole genome shotgun (WGS) entry which is preliminary data.</text>
</comment>
<organism evidence="2 3">
    <name type="scientific">Amycolatopsis roodepoortensis</name>
    <dbReference type="NCBI Taxonomy" id="700274"/>
    <lineage>
        <taxon>Bacteria</taxon>
        <taxon>Bacillati</taxon>
        <taxon>Actinomycetota</taxon>
        <taxon>Actinomycetes</taxon>
        <taxon>Pseudonocardiales</taxon>
        <taxon>Pseudonocardiaceae</taxon>
        <taxon>Amycolatopsis</taxon>
    </lineage>
</organism>
<keyword evidence="3" id="KW-1185">Reference proteome</keyword>
<name>A0ABR9LDW8_9PSEU</name>
<dbReference type="EMBL" id="JADBEJ010000005">
    <property type="protein sequence ID" value="MBE1578881.1"/>
    <property type="molecule type" value="Genomic_DNA"/>
</dbReference>
<feature type="domain" description="Aminoglycoside phosphotransferase" evidence="1">
    <location>
        <begin position="43"/>
        <end position="217"/>
    </location>
</feature>
<dbReference type="InterPro" id="IPR002575">
    <property type="entry name" value="Aminoglycoside_PTrfase"/>
</dbReference>
<evidence type="ECO:0000313" key="3">
    <source>
        <dbReference type="Proteomes" id="UP000656548"/>
    </source>
</evidence>
<evidence type="ECO:0000313" key="2">
    <source>
        <dbReference type="EMBL" id="MBE1578881.1"/>
    </source>
</evidence>
<dbReference type="Gene3D" id="3.90.1200.10">
    <property type="match status" value="1"/>
</dbReference>
<dbReference type="Pfam" id="PF01636">
    <property type="entry name" value="APH"/>
    <property type="match status" value="1"/>
</dbReference>
<accession>A0ABR9LDW8</accession>
<dbReference type="InterPro" id="IPR011009">
    <property type="entry name" value="Kinase-like_dom_sf"/>
</dbReference>